<dbReference type="PROSITE" id="PS50045">
    <property type="entry name" value="SIGMA54_INTERACT_4"/>
    <property type="match status" value="1"/>
</dbReference>
<name>A0ABS8FYI4_9FIRM</name>
<accession>A0ABS8FYI4</accession>
<gene>
    <name evidence="7" type="ORF">LKD70_09540</name>
</gene>
<evidence type="ECO:0000256" key="4">
    <source>
        <dbReference type="ARBA" id="ARBA00023163"/>
    </source>
</evidence>
<dbReference type="Proteomes" id="UP001198151">
    <property type="component" value="Unassembled WGS sequence"/>
</dbReference>
<dbReference type="PROSITE" id="PS00676">
    <property type="entry name" value="SIGMA54_INTERACT_2"/>
    <property type="match status" value="1"/>
</dbReference>
<keyword evidence="4" id="KW-0804">Transcription</keyword>
<dbReference type="InterPro" id="IPR009057">
    <property type="entry name" value="Homeodomain-like_sf"/>
</dbReference>
<dbReference type="Gene3D" id="3.40.50.2300">
    <property type="match status" value="1"/>
</dbReference>
<dbReference type="InterPro" id="IPR025662">
    <property type="entry name" value="Sigma_54_int_dom_ATP-bd_1"/>
</dbReference>
<protein>
    <submittedName>
        <fullName evidence="7">Sigma 54-interacting transcriptional regulator</fullName>
    </submittedName>
</protein>
<dbReference type="InterPro" id="IPR025943">
    <property type="entry name" value="Sigma_54_int_dom_ATP-bd_2"/>
</dbReference>
<dbReference type="EMBL" id="JAJEQX010000015">
    <property type="protein sequence ID" value="MCC2254659.1"/>
    <property type="molecule type" value="Genomic_DNA"/>
</dbReference>
<evidence type="ECO:0000313" key="8">
    <source>
        <dbReference type="Proteomes" id="UP001198151"/>
    </source>
</evidence>
<dbReference type="Pfam" id="PF00158">
    <property type="entry name" value="Sigma54_activat"/>
    <property type="match status" value="1"/>
</dbReference>
<dbReference type="InterPro" id="IPR003593">
    <property type="entry name" value="AAA+_ATPase"/>
</dbReference>
<dbReference type="InterPro" id="IPR027417">
    <property type="entry name" value="P-loop_NTPase"/>
</dbReference>
<evidence type="ECO:0000256" key="1">
    <source>
        <dbReference type="ARBA" id="ARBA00022741"/>
    </source>
</evidence>
<dbReference type="CDD" id="cd00009">
    <property type="entry name" value="AAA"/>
    <property type="match status" value="1"/>
</dbReference>
<proteinExistence type="predicted"/>
<sequence length="651" mass="72899">MLRILFVIPYVEVEQQVELAFREIETLKEEKISYEIRQAEISGEVEVEEGAADIVIVRGFAAERIRTSIPKIELLVSPFDMMRAVRECVKLYHARKIAFVGTSSMIYGADSLDELMDDVQVSTFCVRSSDELENAIDMLQADGVEAVIGGRTLGFVAGQRNVPYILLRSGKESIYQAVEEAVTATKISRREKEKREYLQAIMDYSFEGIISTDLDGVILSANRYACEHLGRETGTGSRDTAFPMIGRRLDQFLPDLSLKDRNSDVLSKLITVGKSRYMVNCVRLAGKFGVGGGVEATNGFIVTFRDIEKIQEDEGRIRKQLHSKGLFAKYQFDNIIGSSVVMKKTIRIAEKYARSESNVFIHGETGTGKELFAQSIHNASSRRNNPFVAVNCAALPEALLESELFGYVEGAFTGAVKGGRAGLFELAHNGTLFLDEIGEMAPNLQVRLLRVIQEKEIMRLGGNQVIPVDVRIIAASNRDMQAAVRDGLFRQDLLYRIDVLRLELPPLRKRGRDILELMEYYIRYEQNRTYCTLKDLDEEAKALMLSCPWRGNVRELRNFCERLCVLCEHPVAEAEDIALAGGVQMKQGLSGTGRDGDLAGGTAYRKKNKDVEEAERIRQALKEHGGSKKDTAAALNIDTSTLWRKIKKYGL</sequence>
<keyword evidence="3" id="KW-0805">Transcription regulation</keyword>
<dbReference type="PANTHER" id="PTHR32071">
    <property type="entry name" value="TRANSCRIPTIONAL REGULATORY PROTEIN"/>
    <property type="match status" value="1"/>
</dbReference>
<comment type="caution">
    <text evidence="7">The sequence shown here is derived from an EMBL/GenBank/DDBJ whole genome shotgun (WGS) entry which is preliminary data.</text>
</comment>
<dbReference type="SUPFAM" id="SSF55785">
    <property type="entry name" value="PYP-like sensor domain (PAS domain)"/>
    <property type="match status" value="1"/>
</dbReference>
<evidence type="ECO:0000256" key="3">
    <source>
        <dbReference type="ARBA" id="ARBA00023015"/>
    </source>
</evidence>
<keyword evidence="8" id="KW-1185">Reference proteome</keyword>
<dbReference type="Pfam" id="PF06506">
    <property type="entry name" value="PrpR_N"/>
    <property type="match status" value="1"/>
</dbReference>
<dbReference type="Pfam" id="PF25601">
    <property type="entry name" value="AAA_lid_14"/>
    <property type="match status" value="1"/>
</dbReference>
<dbReference type="PROSITE" id="PS00675">
    <property type="entry name" value="SIGMA54_INTERACT_1"/>
    <property type="match status" value="1"/>
</dbReference>
<dbReference type="Gene3D" id="1.10.10.60">
    <property type="entry name" value="Homeodomain-like"/>
    <property type="match status" value="1"/>
</dbReference>
<keyword evidence="1" id="KW-0547">Nucleotide-binding</keyword>
<dbReference type="SUPFAM" id="SSF46689">
    <property type="entry name" value="Homeodomain-like"/>
    <property type="match status" value="1"/>
</dbReference>
<dbReference type="InterPro" id="IPR035965">
    <property type="entry name" value="PAS-like_dom_sf"/>
</dbReference>
<evidence type="ECO:0000313" key="7">
    <source>
        <dbReference type="EMBL" id="MCC2254659.1"/>
    </source>
</evidence>
<dbReference type="RefSeq" id="WP_227707803.1">
    <property type="nucleotide sequence ID" value="NZ_JAJEQX010000015.1"/>
</dbReference>
<dbReference type="SUPFAM" id="SSF52540">
    <property type="entry name" value="P-loop containing nucleoside triphosphate hydrolases"/>
    <property type="match status" value="1"/>
</dbReference>
<dbReference type="InterPro" id="IPR002078">
    <property type="entry name" value="Sigma_54_int"/>
</dbReference>
<dbReference type="Gene3D" id="3.40.50.10660">
    <property type="entry name" value="PrpR receptor domain-like"/>
    <property type="match status" value="1"/>
</dbReference>
<dbReference type="Gene3D" id="1.10.8.60">
    <property type="match status" value="1"/>
</dbReference>
<feature type="domain" description="Sigma-54 factor interaction" evidence="6">
    <location>
        <begin position="335"/>
        <end position="565"/>
    </location>
</feature>
<dbReference type="Gene3D" id="3.40.50.300">
    <property type="entry name" value="P-loop containing nucleotide triphosphate hydrolases"/>
    <property type="match status" value="1"/>
</dbReference>
<evidence type="ECO:0000256" key="5">
    <source>
        <dbReference type="SAM" id="Coils"/>
    </source>
</evidence>
<organism evidence="7 8">
    <name type="scientific">Ruminococcus turbiniformis</name>
    <dbReference type="NCBI Taxonomy" id="2881258"/>
    <lineage>
        <taxon>Bacteria</taxon>
        <taxon>Bacillati</taxon>
        <taxon>Bacillota</taxon>
        <taxon>Clostridia</taxon>
        <taxon>Eubacteriales</taxon>
        <taxon>Oscillospiraceae</taxon>
        <taxon>Ruminococcus</taxon>
    </lineage>
</organism>
<reference evidence="7 8" key="1">
    <citation type="submission" date="2021-10" db="EMBL/GenBank/DDBJ databases">
        <title>Anaerobic single-cell dispensing facilitates the cultivation of human gut bacteria.</title>
        <authorList>
            <person name="Afrizal A."/>
        </authorList>
    </citation>
    <scope>NUCLEOTIDE SEQUENCE [LARGE SCALE GENOMIC DNA]</scope>
    <source>
        <strain evidence="7 8">CLA-AA-H200</strain>
    </source>
</reference>
<dbReference type="PRINTS" id="PR01590">
    <property type="entry name" value="HTHFIS"/>
</dbReference>
<dbReference type="InterPro" id="IPR002197">
    <property type="entry name" value="HTH_Fis"/>
</dbReference>
<keyword evidence="2" id="KW-0067">ATP-binding</keyword>
<evidence type="ECO:0000259" key="6">
    <source>
        <dbReference type="PROSITE" id="PS50045"/>
    </source>
</evidence>
<dbReference type="PANTHER" id="PTHR32071:SF57">
    <property type="entry name" value="C4-DICARBOXYLATE TRANSPORT TRANSCRIPTIONAL REGULATORY PROTEIN DCTD"/>
    <property type="match status" value="1"/>
</dbReference>
<dbReference type="InterPro" id="IPR010524">
    <property type="entry name" value="Sig_transdc_resp-reg_PrpR_N"/>
</dbReference>
<keyword evidence="5" id="KW-0175">Coiled coil</keyword>
<dbReference type="Gene3D" id="3.30.450.20">
    <property type="entry name" value="PAS domain"/>
    <property type="match status" value="1"/>
</dbReference>
<evidence type="ECO:0000256" key="2">
    <source>
        <dbReference type="ARBA" id="ARBA00022840"/>
    </source>
</evidence>
<dbReference type="Pfam" id="PF02954">
    <property type="entry name" value="HTH_8"/>
    <property type="match status" value="1"/>
</dbReference>
<feature type="coiled-coil region" evidence="5">
    <location>
        <begin position="10"/>
        <end position="37"/>
    </location>
</feature>
<dbReference type="InterPro" id="IPR058031">
    <property type="entry name" value="AAA_lid_NorR"/>
</dbReference>
<dbReference type="SUPFAM" id="SSF159800">
    <property type="entry name" value="PrpR receptor domain-like"/>
    <property type="match status" value="1"/>
</dbReference>
<dbReference type="SMART" id="SM00382">
    <property type="entry name" value="AAA"/>
    <property type="match status" value="1"/>
</dbReference>